<feature type="domain" description="Hemerythrin-like" evidence="1">
    <location>
        <begin position="5"/>
        <end position="128"/>
    </location>
</feature>
<name>A0A0F9FT68_9ZZZZ</name>
<gene>
    <name evidence="2" type="ORF">LCGC14_2204160</name>
</gene>
<proteinExistence type="predicted"/>
<dbReference type="AlphaFoldDB" id="A0A0F9FT68"/>
<evidence type="ECO:0000259" key="1">
    <source>
        <dbReference type="Pfam" id="PF01814"/>
    </source>
</evidence>
<dbReference type="Gene3D" id="1.20.120.520">
    <property type="entry name" value="nmb1532 protein domain like"/>
    <property type="match status" value="1"/>
</dbReference>
<organism evidence="2">
    <name type="scientific">marine sediment metagenome</name>
    <dbReference type="NCBI Taxonomy" id="412755"/>
    <lineage>
        <taxon>unclassified sequences</taxon>
        <taxon>metagenomes</taxon>
        <taxon>ecological metagenomes</taxon>
    </lineage>
</organism>
<dbReference type="EMBL" id="LAZR01029110">
    <property type="protein sequence ID" value="KKL60555.1"/>
    <property type="molecule type" value="Genomic_DNA"/>
</dbReference>
<reference evidence="2" key="1">
    <citation type="journal article" date="2015" name="Nature">
        <title>Complex archaea that bridge the gap between prokaryotes and eukaryotes.</title>
        <authorList>
            <person name="Spang A."/>
            <person name="Saw J.H."/>
            <person name="Jorgensen S.L."/>
            <person name="Zaremba-Niedzwiedzka K."/>
            <person name="Martijn J."/>
            <person name="Lind A.E."/>
            <person name="van Eijk R."/>
            <person name="Schleper C."/>
            <person name="Guy L."/>
            <person name="Ettema T.J."/>
        </authorList>
    </citation>
    <scope>NUCLEOTIDE SEQUENCE</scope>
</reference>
<evidence type="ECO:0000313" key="2">
    <source>
        <dbReference type="EMBL" id="KKL60555.1"/>
    </source>
</evidence>
<comment type="caution">
    <text evidence="2">The sequence shown here is derived from an EMBL/GenBank/DDBJ whole genome shotgun (WGS) entry which is preliminary data.</text>
</comment>
<sequence>MGSSIQALKKEHEKIIDTLKACRESGKDPLDSQQQLKILHALLVEHLDREDHMVYSRLREAALGNERVTTILDRFDDDLLELTIAAKEFFAVSSTDTKRRMDHIRDYGTFFIMLKEQLEREESILFPEYERLSNAS</sequence>
<dbReference type="Pfam" id="PF01814">
    <property type="entry name" value="Hemerythrin"/>
    <property type="match status" value="1"/>
</dbReference>
<accession>A0A0F9FT68</accession>
<protein>
    <recommendedName>
        <fullName evidence="1">Hemerythrin-like domain-containing protein</fullName>
    </recommendedName>
</protein>
<dbReference type="InterPro" id="IPR012312">
    <property type="entry name" value="Hemerythrin-like"/>
</dbReference>